<dbReference type="EMBL" id="CAUZLR010000006">
    <property type="protein sequence ID" value="CAK1243296.1"/>
    <property type="molecule type" value="Genomic_DNA"/>
</dbReference>
<accession>A0ABM9MVN5</accession>
<organism evidence="1 2">
    <name type="scientific">Fructobacillus fructosus</name>
    <dbReference type="NCBI Taxonomy" id="1631"/>
    <lineage>
        <taxon>Bacteria</taxon>
        <taxon>Bacillati</taxon>
        <taxon>Bacillota</taxon>
        <taxon>Bacilli</taxon>
        <taxon>Lactobacillales</taxon>
        <taxon>Lactobacillaceae</taxon>
        <taxon>Fructobacillus</taxon>
    </lineage>
</organism>
<evidence type="ECO:0000313" key="1">
    <source>
        <dbReference type="EMBL" id="CAK1243296.1"/>
    </source>
</evidence>
<sequence>MNDKEIIVMQSEIIERQQKIIRKFNERLIESDEEDGIAVIGFSGDSDDD</sequence>
<comment type="caution">
    <text evidence="1">The sequence shown here is derived from an EMBL/GenBank/DDBJ whole genome shotgun (WGS) entry which is preliminary data.</text>
</comment>
<protein>
    <submittedName>
        <fullName evidence="1">Uncharacterized protein</fullName>
    </submittedName>
</protein>
<evidence type="ECO:0000313" key="2">
    <source>
        <dbReference type="Proteomes" id="UP001314261"/>
    </source>
</evidence>
<keyword evidence="2" id="KW-1185">Reference proteome</keyword>
<reference evidence="1 2" key="1">
    <citation type="submission" date="2023-10" db="EMBL/GenBank/DDBJ databases">
        <authorList>
            <person name="Botero Cardona J."/>
        </authorList>
    </citation>
    <scope>NUCLEOTIDE SEQUENCE [LARGE SCALE GENOMIC DNA]</scope>
    <source>
        <strain evidence="1 2">R-54839</strain>
    </source>
</reference>
<proteinExistence type="predicted"/>
<name>A0ABM9MVN5_9LACO</name>
<dbReference type="RefSeq" id="WP_338346257.1">
    <property type="nucleotide sequence ID" value="NZ_CAUZLR010000006.1"/>
</dbReference>
<gene>
    <name evidence="1" type="ORF">R54839_PPFHFPJH_00994</name>
</gene>
<dbReference type="Proteomes" id="UP001314261">
    <property type="component" value="Unassembled WGS sequence"/>
</dbReference>